<feature type="region of interest" description="Disordered" evidence="1">
    <location>
        <begin position="27"/>
        <end position="46"/>
    </location>
</feature>
<accession>A0A6A6QYH0</accession>
<evidence type="ECO:0000313" key="2">
    <source>
        <dbReference type="EMBL" id="KAF2496830.1"/>
    </source>
</evidence>
<feature type="region of interest" description="Disordered" evidence="1">
    <location>
        <begin position="61"/>
        <end position="204"/>
    </location>
</feature>
<feature type="compositionally biased region" description="Basic and acidic residues" evidence="1">
    <location>
        <begin position="61"/>
        <end position="80"/>
    </location>
</feature>
<reference evidence="2" key="1">
    <citation type="journal article" date="2020" name="Stud. Mycol.">
        <title>101 Dothideomycetes genomes: a test case for predicting lifestyles and emergence of pathogens.</title>
        <authorList>
            <person name="Haridas S."/>
            <person name="Albert R."/>
            <person name="Binder M."/>
            <person name="Bloem J."/>
            <person name="Labutti K."/>
            <person name="Salamov A."/>
            <person name="Andreopoulos B."/>
            <person name="Baker S."/>
            <person name="Barry K."/>
            <person name="Bills G."/>
            <person name="Bluhm B."/>
            <person name="Cannon C."/>
            <person name="Castanera R."/>
            <person name="Culley D."/>
            <person name="Daum C."/>
            <person name="Ezra D."/>
            <person name="Gonzalez J."/>
            <person name="Henrissat B."/>
            <person name="Kuo A."/>
            <person name="Liang C."/>
            <person name="Lipzen A."/>
            <person name="Lutzoni F."/>
            <person name="Magnuson J."/>
            <person name="Mondo S."/>
            <person name="Nolan M."/>
            <person name="Ohm R."/>
            <person name="Pangilinan J."/>
            <person name="Park H.-J."/>
            <person name="Ramirez L."/>
            <person name="Alfaro M."/>
            <person name="Sun H."/>
            <person name="Tritt A."/>
            <person name="Yoshinaga Y."/>
            <person name="Zwiers L.-H."/>
            <person name="Turgeon B."/>
            <person name="Goodwin S."/>
            <person name="Spatafora J."/>
            <person name="Crous P."/>
            <person name="Grigoriev I."/>
        </authorList>
    </citation>
    <scope>NUCLEOTIDE SEQUENCE</scope>
    <source>
        <strain evidence="2">CBS 269.34</strain>
    </source>
</reference>
<proteinExistence type="predicted"/>
<evidence type="ECO:0000313" key="3">
    <source>
        <dbReference type="Proteomes" id="UP000799750"/>
    </source>
</evidence>
<dbReference type="Proteomes" id="UP000799750">
    <property type="component" value="Unassembled WGS sequence"/>
</dbReference>
<evidence type="ECO:0000256" key="1">
    <source>
        <dbReference type="SAM" id="MobiDB-lite"/>
    </source>
</evidence>
<dbReference type="EMBL" id="MU004187">
    <property type="protein sequence ID" value="KAF2496830.1"/>
    <property type="molecule type" value="Genomic_DNA"/>
</dbReference>
<feature type="compositionally biased region" description="Basic residues" evidence="1">
    <location>
        <begin position="83"/>
        <end position="92"/>
    </location>
</feature>
<sequence length="204" mass="22564">MARYYYLGEKCRRLAAEAAQLISDELETKAKKQKKDQKRRRELDERCRRLAEDAARYVADEREIREKKAKNDEKKRRDTAMQKARKARKALRRAGPTFGASTSTSGASYPPPAGATSTDTLRAGSLSGTSSRSSSTVAAAIAFGSKPQPTRTSPSTTAPSGAAFTNKPPHTPAVARPSEEEQWRQMEELSKIPLPDDDDPFFDD</sequence>
<feature type="compositionally biased region" description="Basic and acidic residues" evidence="1">
    <location>
        <begin position="177"/>
        <end position="190"/>
    </location>
</feature>
<dbReference type="AlphaFoldDB" id="A0A6A6QYH0"/>
<keyword evidence="3" id="KW-1185">Reference proteome</keyword>
<protein>
    <submittedName>
        <fullName evidence="2">Uncharacterized protein</fullName>
    </submittedName>
</protein>
<organism evidence="2 3">
    <name type="scientific">Lophium mytilinum</name>
    <dbReference type="NCBI Taxonomy" id="390894"/>
    <lineage>
        <taxon>Eukaryota</taxon>
        <taxon>Fungi</taxon>
        <taxon>Dikarya</taxon>
        <taxon>Ascomycota</taxon>
        <taxon>Pezizomycotina</taxon>
        <taxon>Dothideomycetes</taxon>
        <taxon>Pleosporomycetidae</taxon>
        <taxon>Mytilinidiales</taxon>
        <taxon>Mytilinidiaceae</taxon>
        <taxon>Lophium</taxon>
    </lineage>
</organism>
<feature type="compositionally biased region" description="Low complexity" evidence="1">
    <location>
        <begin position="93"/>
        <end position="160"/>
    </location>
</feature>
<feature type="compositionally biased region" description="Acidic residues" evidence="1">
    <location>
        <begin position="195"/>
        <end position="204"/>
    </location>
</feature>
<gene>
    <name evidence="2" type="ORF">BU16DRAFT_525952</name>
</gene>
<name>A0A6A6QYH0_9PEZI</name>